<organism evidence="1 2">
    <name type="scientific">Actinomadura vinacea</name>
    <dbReference type="NCBI Taxonomy" id="115336"/>
    <lineage>
        <taxon>Bacteria</taxon>
        <taxon>Bacillati</taxon>
        <taxon>Actinomycetota</taxon>
        <taxon>Actinomycetes</taxon>
        <taxon>Streptosporangiales</taxon>
        <taxon>Thermomonosporaceae</taxon>
        <taxon>Actinomadura</taxon>
    </lineage>
</organism>
<comment type="caution">
    <text evidence="1">The sequence shown here is derived from an EMBL/GenBank/DDBJ whole genome shotgun (WGS) entry which is preliminary data.</text>
</comment>
<evidence type="ECO:0000313" key="1">
    <source>
        <dbReference type="EMBL" id="GAA2454046.1"/>
    </source>
</evidence>
<proteinExistence type="predicted"/>
<dbReference type="Proteomes" id="UP001501231">
    <property type="component" value="Unassembled WGS sequence"/>
</dbReference>
<name>A0ABN3KDV5_9ACTN</name>
<sequence>MRTIVHMEPLPCLEDAPDWPDLREYALRCRPALARLYRLSCLQSSAPLPPVLLDEGRMAVEQIRAELDAALSALRAAGTGTGGHRLLVTRVIRLRLAADAMGRAVNRPDQVTDLRGLRGLLAHFDALVAALWTVQFAVSPDRASGPVIGAAGEEPRL</sequence>
<reference evidence="1 2" key="1">
    <citation type="journal article" date="2019" name="Int. J. Syst. Evol. Microbiol.">
        <title>The Global Catalogue of Microorganisms (GCM) 10K type strain sequencing project: providing services to taxonomists for standard genome sequencing and annotation.</title>
        <authorList>
            <consortium name="The Broad Institute Genomics Platform"/>
            <consortium name="The Broad Institute Genome Sequencing Center for Infectious Disease"/>
            <person name="Wu L."/>
            <person name="Ma J."/>
        </authorList>
    </citation>
    <scope>NUCLEOTIDE SEQUENCE [LARGE SCALE GENOMIC DNA]</scope>
    <source>
        <strain evidence="1 2">JCM 3325</strain>
    </source>
</reference>
<gene>
    <name evidence="1" type="ORF">GCM10010191_86060</name>
</gene>
<keyword evidence="2" id="KW-1185">Reference proteome</keyword>
<evidence type="ECO:0000313" key="2">
    <source>
        <dbReference type="Proteomes" id="UP001501231"/>
    </source>
</evidence>
<evidence type="ECO:0008006" key="3">
    <source>
        <dbReference type="Google" id="ProtNLM"/>
    </source>
</evidence>
<protein>
    <recommendedName>
        <fullName evidence="3">DUF4254 domain-containing protein</fullName>
    </recommendedName>
</protein>
<accession>A0ABN3KDV5</accession>
<dbReference type="EMBL" id="BAAARW010000039">
    <property type="protein sequence ID" value="GAA2454046.1"/>
    <property type="molecule type" value="Genomic_DNA"/>
</dbReference>